<sequence length="165" mass="17179">MNAYGNEWLFAITPVAAWVASGCIKYAVNRLRYGAEARSHIGNGGFPSTHTAVISSAAVLAGFEAGFGSPMFGLAVAVTMIVVIDATGVRRAVGEAAVRINALSAAGRHRPHSVAADETGNGLGHSLGGERPNRPLREKQGHTRTEVLGGLAVGTLVAWCISLWM</sequence>
<reference evidence="3" key="1">
    <citation type="submission" date="2020-09" db="EMBL/GenBank/DDBJ databases">
        <title>A novel bacterium of genus Paenibacillus, isolated from South China Sea.</title>
        <authorList>
            <person name="Huang H."/>
            <person name="Mo K."/>
            <person name="Hu Y."/>
        </authorList>
    </citation>
    <scope>NUCLEOTIDE SEQUENCE</scope>
    <source>
        <strain evidence="3">IB182363</strain>
    </source>
</reference>
<organism evidence="3 4">
    <name type="scientific">Paenibacillus oceani</name>
    <dbReference type="NCBI Taxonomy" id="2772510"/>
    <lineage>
        <taxon>Bacteria</taxon>
        <taxon>Bacillati</taxon>
        <taxon>Bacillota</taxon>
        <taxon>Bacilli</taxon>
        <taxon>Bacillales</taxon>
        <taxon>Paenibacillaceae</taxon>
        <taxon>Paenibacillus</taxon>
    </lineage>
</organism>
<feature type="compositionally biased region" description="Basic and acidic residues" evidence="1">
    <location>
        <begin position="131"/>
        <end position="140"/>
    </location>
</feature>
<evidence type="ECO:0000313" key="3">
    <source>
        <dbReference type="EMBL" id="MBD2864293.1"/>
    </source>
</evidence>
<keyword evidence="2" id="KW-0812">Transmembrane</keyword>
<dbReference type="Proteomes" id="UP000639396">
    <property type="component" value="Unassembled WGS sequence"/>
</dbReference>
<dbReference type="PANTHER" id="PTHR31446">
    <property type="entry name" value="ACID PHOSPHATASE/VANADIUM-DEPENDENT HALOPEROXIDASE-RELATED PROTEIN"/>
    <property type="match status" value="1"/>
</dbReference>
<proteinExistence type="predicted"/>
<keyword evidence="2" id="KW-0472">Membrane</keyword>
<dbReference type="EMBL" id="JACXJA010000028">
    <property type="protein sequence ID" value="MBD2864293.1"/>
    <property type="molecule type" value="Genomic_DNA"/>
</dbReference>
<name>A0A927CCS1_9BACL</name>
<dbReference type="PANTHER" id="PTHR31446:SF39">
    <property type="entry name" value="ACID PHOSPHATASE_VANADIUM-DEPENDENT HALOPEROXIDASE-RELATED PROTEIN"/>
    <property type="match status" value="1"/>
</dbReference>
<feature type="transmembrane region" description="Helical" evidence="2">
    <location>
        <begin position="6"/>
        <end position="28"/>
    </location>
</feature>
<gene>
    <name evidence="3" type="ORF">IDH45_20115</name>
</gene>
<dbReference type="Pfam" id="PF02681">
    <property type="entry name" value="DUF212"/>
    <property type="match status" value="1"/>
</dbReference>
<dbReference type="InterPro" id="IPR003832">
    <property type="entry name" value="DUF212"/>
</dbReference>
<accession>A0A927CCS1</accession>
<feature type="region of interest" description="Disordered" evidence="1">
    <location>
        <begin position="111"/>
        <end position="140"/>
    </location>
</feature>
<keyword evidence="2" id="KW-1133">Transmembrane helix</keyword>
<comment type="caution">
    <text evidence="3">The sequence shown here is derived from an EMBL/GenBank/DDBJ whole genome shotgun (WGS) entry which is preliminary data.</text>
</comment>
<keyword evidence="4" id="KW-1185">Reference proteome</keyword>
<evidence type="ECO:0000313" key="4">
    <source>
        <dbReference type="Proteomes" id="UP000639396"/>
    </source>
</evidence>
<feature type="transmembrane region" description="Helical" evidence="2">
    <location>
        <begin position="147"/>
        <end position="164"/>
    </location>
</feature>
<evidence type="ECO:0000256" key="1">
    <source>
        <dbReference type="SAM" id="MobiDB-lite"/>
    </source>
</evidence>
<evidence type="ECO:0000256" key="2">
    <source>
        <dbReference type="SAM" id="Phobius"/>
    </source>
</evidence>
<protein>
    <submittedName>
        <fullName evidence="3">Divergent PAP2 family protein</fullName>
    </submittedName>
</protein>
<dbReference type="AlphaFoldDB" id="A0A927CCS1"/>